<protein>
    <submittedName>
        <fullName evidence="1">Spore germination protein GerPE</fullName>
    </submittedName>
</protein>
<reference evidence="1 2" key="1">
    <citation type="submission" date="2020-08" db="EMBL/GenBank/DDBJ databases">
        <title>Cohnella phylogeny.</title>
        <authorList>
            <person name="Dunlap C."/>
        </authorList>
    </citation>
    <scope>NUCLEOTIDE SEQUENCE [LARGE SCALE GENOMIC DNA]</scope>
    <source>
        <strain evidence="1 2">DSM 25241</strain>
    </source>
</reference>
<dbReference type="Pfam" id="PF10970">
    <property type="entry name" value="GerPE"/>
    <property type="match status" value="1"/>
</dbReference>
<organism evidence="1 2">
    <name type="scientific">Cohnella thailandensis</name>
    <dbReference type="NCBI Taxonomy" id="557557"/>
    <lineage>
        <taxon>Bacteria</taxon>
        <taxon>Bacillati</taxon>
        <taxon>Bacillota</taxon>
        <taxon>Bacilli</taxon>
        <taxon>Bacillales</taxon>
        <taxon>Paenibacillaceae</taxon>
        <taxon>Cohnella</taxon>
    </lineage>
</organism>
<evidence type="ECO:0000313" key="2">
    <source>
        <dbReference type="Proteomes" id="UP000535838"/>
    </source>
</evidence>
<accession>A0A841T135</accession>
<dbReference type="InterPro" id="IPR024496">
    <property type="entry name" value="Spore_germ_GerPE"/>
</dbReference>
<dbReference type="RefSeq" id="WP_185120782.1">
    <property type="nucleotide sequence ID" value="NZ_JACJVQ010000013.1"/>
</dbReference>
<name>A0A841T135_9BACL</name>
<evidence type="ECO:0000313" key="1">
    <source>
        <dbReference type="EMBL" id="MBB6635567.1"/>
    </source>
</evidence>
<gene>
    <name evidence="1" type="ORF">H7B67_15715</name>
</gene>
<dbReference type="EMBL" id="JACJVQ010000013">
    <property type="protein sequence ID" value="MBB6635567.1"/>
    <property type="molecule type" value="Genomic_DNA"/>
</dbReference>
<comment type="caution">
    <text evidence="1">The sequence shown here is derived from an EMBL/GenBank/DDBJ whole genome shotgun (WGS) entry which is preliminary data.</text>
</comment>
<proteinExistence type="predicted"/>
<dbReference type="AlphaFoldDB" id="A0A841T135"/>
<dbReference type="Proteomes" id="UP000535838">
    <property type="component" value="Unassembled WGS sequence"/>
</dbReference>
<sequence length="141" mass="15477">MSLACRLTTAGYVYLNTVSSSSVTQFGDTRGSTKQKNRVIAVQRAIPDSYKDETRFASYPLFFKTLLNPGSEPPVRMNSASGGAPIRIGSVYVLGITASSVMRFGCSGPVQGESRIVNIRQFNDPERVPEELWNQRRGRPG</sequence>
<keyword evidence="2" id="KW-1185">Reference proteome</keyword>